<feature type="compositionally biased region" description="Basic residues" evidence="1">
    <location>
        <begin position="1126"/>
        <end position="1144"/>
    </location>
</feature>
<feature type="region of interest" description="Disordered" evidence="1">
    <location>
        <begin position="469"/>
        <end position="568"/>
    </location>
</feature>
<gene>
    <name evidence="3" type="ORF">ONE63_005731</name>
</gene>
<feature type="compositionally biased region" description="Low complexity" evidence="1">
    <location>
        <begin position="273"/>
        <end position="290"/>
    </location>
</feature>
<feature type="region of interest" description="Disordered" evidence="1">
    <location>
        <begin position="273"/>
        <end position="399"/>
    </location>
</feature>
<keyword evidence="4" id="KW-1185">Reference proteome</keyword>
<feature type="region of interest" description="Disordered" evidence="1">
    <location>
        <begin position="113"/>
        <end position="180"/>
    </location>
</feature>
<proteinExistence type="predicted"/>
<reference evidence="3" key="1">
    <citation type="submission" date="2022-12" db="EMBL/GenBank/DDBJ databases">
        <title>Chromosome-level genome assembly of the bean flower thrips Megalurothrips usitatus.</title>
        <authorList>
            <person name="Ma L."/>
            <person name="Liu Q."/>
            <person name="Li H."/>
            <person name="Cai W."/>
        </authorList>
    </citation>
    <scope>NUCLEOTIDE SEQUENCE</scope>
    <source>
        <strain evidence="3">Cailab_2022a</strain>
    </source>
</reference>
<evidence type="ECO:0000256" key="1">
    <source>
        <dbReference type="SAM" id="MobiDB-lite"/>
    </source>
</evidence>
<feature type="compositionally biased region" description="Polar residues" evidence="1">
    <location>
        <begin position="135"/>
        <end position="155"/>
    </location>
</feature>
<feature type="compositionally biased region" description="Low complexity" evidence="1">
    <location>
        <begin position="948"/>
        <end position="969"/>
    </location>
</feature>
<sequence>MDPWYYNRLSNASASFQSGGGANASEYHQQLAAGHQSGGNTGATAASTSQLLLQAAHNTSLTPSPFNTPGFLTSNPYDFPLFHASKNSPYAAVTQHRALASAMASSKSSESEISSLRENYSPAHHPSLSSTSSSYFDHQSPTPSTIGWSHQTGAQLPSPFGILPHESVGTQSSGSSKSASSDYTFNAYQATHNISHLSQLADYKNSSAYAEAKTAYPDSKSSTSYPEAKNSNSYADAKKGSRSHSPASSSRTPVSSSATASFYSGSMAAGIASNYGSSESSSRTGYSTSSKFGSTNPVHQQQPSCIVTSPSVTPSSKDYRMHQSSSRAASSSIFQDTPGGREKQTSSRSPNFVPPSTKSSQPLHSVQTKAQSKVYPDLTSESSRRSTTPLDASQSSPISLSNDTVASLRYASVHSEVTSQSKQAQHLTGNQAQSYQHALNQQVAAYRLYANSSGMAESEYLRSKSSAVDSTYNSSSQQNGSECVSAPRRTSPHVSHSQQSPLGHVPSPAYPMYNSPMASMSSPSPLQHSESTNSCHQSSNNSFKATSSSTPLDVSMSRSQGHSGQSSVAYPSVITRALAAPDPVTKPSVYNDSRSYDRGQEATPYSKQCWDSNSERQSSANAIAEQGGSSSHQRKYQPTSNSVPSHTTNSSGITATVSQQQADPRASDRQHPFYDSTAARQVTLQDLSSCRDDPMSIVKNLQNLQQQTCQVQSAGDDSKSGSKTSGVDSTTPNKRRKSADKQGSSADYYHTNRIPPPAHHNIPAQQHQNGSYFSNYLSPPSSSRSYTGSQTPMHHASNSFMANQHQGLYVPPFFSPFSLPGHSATSVTSSSQSSAANYQTHFSDCSTQLASNTQSQTQTHEQQVVDVSKVIVPNVEEELSFLVGPVLMIKTEQERKSMTSSDFQGSYLRFLQGERETSPPPSQRGVRKTAWTKNIKIYQPEAPKPEKSSTVTNGATVVTATTSPTPATATKEKTPAYDPEDDPRYFPLPKTDAQRRSFDTSDSDSDNDTSLKTPKQQSSKAQDRKPVAAVAPRTASKQTAKVSPVASQPGKRGRKKKSEVTSVPRRETSKRKAKEKGSILLNDGDDDFPGGCGDSGDSDSDPAWTPVAFKPKSQNMDSSDEESVKKKCPKKVLKLGGSSRKRPKNAMSESDDEAPSGDEKRKKRGSAPGSKGRRKSFNLLPGLSVKSGENAAPDGDEAEMFPFKVGEFVVMRTDMSEKWPPIWRVDGKTLLQKFEPFVKNGEMLYRNISTYSGWSPLNRHIYRSAQVRFRVNNKTETVVEFLRDEMTEEDESVLETFVKETAQYQENFEVYIQTLISQALDSNFLTEIFQEQDEYFLTNVKIVDEIVDNRRERFLQVVKWRSELEASVATWPCYNVMFELVGDEFQKNCAACDRPSVTARVLLYGQPYNSTTLEGSQPDPKLESEKDFYTCRLCLSRIELYNKVAHQKYLMYIECAKRVNEKRSADLSKDTTVILNELLADEKWLNLLFRNVRLSWAQIDRLEQSGQKK</sequence>
<feature type="region of interest" description="Disordered" evidence="1">
    <location>
        <begin position="709"/>
        <end position="792"/>
    </location>
</feature>
<feature type="compositionally biased region" description="Polar residues" evidence="1">
    <location>
        <begin position="346"/>
        <end position="371"/>
    </location>
</feature>
<feature type="region of interest" description="Disordered" evidence="1">
    <location>
        <begin position="215"/>
        <end position="258"/>
    </location>
</feature>
<feature type="region of interest" description="Disordered" evidence="1">
    <location>
        <begin position="583"/>
        <end position="676"/>
    </location>
</feature>
<feature type="compositionally biased region" description="Low complexity" evidence="1">
    <location>
        <begin position="721"/>
        <end position="731"/>
    </location>
</feature>
<dbReference type="PANTHER" id="PTHR14689:SF0">
    <property type="entry name" value="COILED-COIL DOMAIN-CONTAINING PROTEIN 82"/>
    <property type="match status" value="1"/>
</dbReference>
<feature type="compositionally biased region" description="Polar residues" evidence="1">
    <location>
        <begin position="526"/>
        <end position="537"/>
    </location>
</feature>
<dbReference type="PANTHER" id="PTHR14689">
    <property type="entry name" value="PHORBOL-ESTER_DAG-TYPE DOMAIN-CONTAINING PROTEIN"/>
    <property type="match status" value="1"/>
</dbReference>
<feature type="compositionally biased region" description="Polar residues" evidence="1">
    <location>
        <begin position="556"/>
        <end position="568"/>
    </location>
</feature>
<protein>
    <recommendedName>
        <fullName evidence="2">DUF4211 domain-containing protein</fullName>
    </recommendedName>
</protein>
<feature type="compositionally biased region" description="Polar residues" evidence="1">
    <location>
        <begin position="603"/>
        <end position="662"/>
    </location>
</feature>
<feature type="compositionally biased region" description="Polar residues" evidence="1">
    <location>
        <begin position="219"/>
        <end position="234"/>
    </location>
</feature>
<evidence type="ECO:0000313" key="3">
    <source>
        <dbReference type="EMBL" id="KAJ1530889.1"/>
    </source>
</evidence>
<organism evidence="3 4">
    <name type="scientific">Megalurothrips usitatus</name>
    <name type="common">bean blossom thrips</name>
    <dbReference type="NCBI Taxonomy" id="439358"/>
    <lineage>
        <taxon>Eukaryota</taxon>
        <taxon>Metazoa</taxon>
        <taxon>Ecdysozoa</taxon>
        <taxon>Arthropoda</taxon>
        <taxon>Hexapoda</taxon>
        <taxon>Insecta</taxon>
        <taxon>Pterygota</taxon>
        <taxon>Neoptera</taxon>
        <taxon>Paraneoptera</taxon>
        <taxon>Thysanoptera</taxon>
        <taxon>Terebrantia</taxon>
        <taxon>Thripoidea</taxon>
        <taxon>Thripidae</taxon>
        <taxon>Megalurothrips</taxon>
    </lineage>
</organism>
<feature type="compositionally biased region" description="Low complexity" evidence="1">
    <location>
        <begin position="511"/>
        <end position="525"/>
    </location>
</feature>
<feature type="compositionally biased region" description="Polar residues" evidence="1">
    <location>
        <begin position="379"/>
        <end position="399"/>
    </location>
</feature>
<feature type="compositionally biased region" description="Polar residues" evidence="1">
    <location>
        <begin position="1011"/>
        <end position="1020"/>
    </location>
</feature>
<feature type="compositionally biased region" description="Low complexity" evidence="1">
    <location>
        <begin position="771"/>
        <end position="789"/>
    </location>
</feature>
<dbReference type="Pfam" id="PF13926">
    <property type="entry name" value="DUF4211"/>
    <property type="match status" value="1"/>
</dbReference>
<dbReference type="InterPro" id="IPR025451">
    <property type="entry name" value="DUF4211"/>
</dbReference>
<dbReference type="EMBL" id="JAPTSV010000002">
    <property type="protein sequence ID" value="KAJ1530889.1"/>
    <property type="molecule type" value="Genomic_DNA"/>
</dbReference>
<dbReference type="GO" id="GO:0005634">
    <property type="term" value="C:nucleus"/>
    <property type="evidence" value="ECO:0007669"/>
    <property type="project" value="TreeGrafter"/>
</dbReference>
<evidence type="ECO:0000313" key="4">
    <source>
        <dbReference type="Proteomes" id="UP001075354"/>
    </source>
</evidence>
<feature type="domain" description="DUF4211" evidence="2">
    <location>
        <begin position="1284"/>
        <end position="1413"/>
    </location>
</feature>
<feature type="compositionally biased region" description="Low complexity" evidence="1">
    <location>
        <begin position="538"/>
        <end position="550"/>
    </location>
</feature>
<evidence type="ECO:0000259" key="2">
    <source>
        <dbReference type="Pfam" id="PF13926"/>
    </source>
</evidence>
<accession>A0AAV7XWG9</accession>
<feature type="compositionally biased region" description="Low complexity" evidence="1">
    <location>
        <begin position="243"/>
        <end position="258"/>
    </location>
</feature>
<name>A0AAV7XWG9_9NEOP</name>
<feature type="compositionally biased region" description="Low complexity" evidence="1">
    <location>
        <begin position="113"/>
        <end position="134"/>
    </location>
</feature>
<comment type="caution">
    <text evidence="3">The sequence shown here is derived from an EMBL/GenBank/DDBJ whole genome shotgun (WGS) entry which is preliminary data.</text>
</comment>
<feature type="region of interest" description="Disordered" evidence="1">
    <location>
        <begin position="937"/>
        <end position="1197"/>
    </location>
</feature>
<feature type="compositionally biased region" description="Polar residues" evidence="1">
    <location>
        <begin position="291"/>
        <end position="316"/>
    </location>
</feature>
<feature type="compositionally biased region" description="Basic residues" evidence="1">
    <location>
        <begin position="1161"/>
        <end position="1176"/>
    </location>
</feature>
<feature type="compositionally biased region" description="Polar residues" evidence="1">
    <location>
        <begin position="469"/>
        <end position="482"/>
    </location>
</feature>
<dbReference type="Proteomes" id="UP001075354">
    <property type="component" value="Chromosome 2"/>
</dbReference>
<feature type="compositionally biased region" description="Polar residues" evidence="1">
    <location>
        <begin position="492"/>
        <end position="501"/>
    </location>
</feature>